<comment type="caution">
    <text evidence="1">The sequence shown here is derived from an EMBL/GenBank/DDBJ whole genome shotgun (WGS) entry which is preliminary data.</text>
</comment>
<dbReference type="EMBL" id="MQWD01000001">
    <property type="protein sequence ID" value="PAP76759.1"/>
    <property type="molecule type" value="Genomic_DNA"/>
</dbReference>
<reference evidence="1 2" key="1">
    <citation type="submission" date="2016-11" db="EMBL/GenBank/DDBJ databases">
        <title>Study of marine rhodopsin-containing bacteria.</title>
        <authorList>
            <person name="Yoshizawa S."/>
            <person name="Kumagai Y."/>
            <person name="Kogure K."/>
        </authorList>
    </citation>
    <scope>NUCLEOTIDE SEQUENCE [LARGE SCALE GENOMIC DNA]</scope>
    <source>
        <strain evidence="1 2">SAORIC-28</strain>
    </source>
</reference>
<gene>
    <name evidence="1" type="ORF">BSZ37_10095</name>
</gene>
<evidence type="ECO:0000313" key="2">
    <source>
        <dbReference type="Proteomes" id="UP000216339"/>
    </source>
</evidence>
<proteinExistence type="predicted"/>
<organism evidence="1 2">
    <name type="scientific">Rubrivirga marina</name>
    <dbReference type="NCBI Taxonomy" id="1196024"/>
    <lineage>
        <taxon>Bacteria</taxon>
        <taxon>Pseudomonadati</taxon>
        <taxon>Rhodothermota</taxon>
        <taxon>Rhodothermia</taxon>
        <taxon>Rhodothermales</taxon>
        <taxon>Rubricoccaceae</taxon>
        <taxon>Rubrivirga</taxon>
    </lineage>
</organism>
<dbReference type="RefSeq" id="WP_095510425.1">
    <property type="nucleotide sequence ID" value="NZ_MQWD01000001.1"/>
</dbReference>
<evidence type="ECO:0000313" key="1">
    <source>
        <dbReference type="EMBL" id="PAP76759.1"/>
    </source>
</evidence>
<accession>A0A271J226</accession>
<protein>
    <submittedName>
        <fullName evidence="1">Uncharacterized protein</fullName>
    </submittedName>
</protein>
<sequence length="152" mass="16697">MLTVTPKGAFSTSYAVALDGEPVGQLRLRRFREKATAVLDGDRFTMANQLVGRHFLLKAGRLRVARADKRAFQYAVDVRLGDRGAPLAFVSAGVLATGRFVLTDGGEVVGEVVREGRGARGAFDVDLPPPVELFLAWIALAMWRRDRRRRSG</sequence>
<dbReference type="Proteomes" id="UP000216339">
    <property type="component" value="Unassembled WGS sequence"/>
</dbReference>
<keyword evidence="2" id="KW-1185">Reference proteome</keyword>
<name>A0A271J226_9BACT</name>
<dbReference type="AlphaFoldDB" id="A0A271J226"/>